<name>A0A1Y3BT91_EURMA</name>
<sequence>NNNQWPISTNNKQHPARNVIFHNNKPTSLAINPSASNIYPDYHQYYLNNNNNNNNANFNPMNRLRFGPFGTYIDDDRFNEHLLNLMATSNMNNVNSGTSSNNKLLNPLYTSASDSHLNYYGPIIQATKPPLSPPPALTPTAATTIPLTASPSIINVNHLLGNTNFNYRLLEYWLLRNQMSKMPTLNANINHLNRLKINQDLLAAMQSKLLSPKLMATSASTTTPIELEHVYFQNGPGYSYGNFMKMPDKYKDAILTSKLLSPTFN</sequence>
<accession>A0A1Y3BT91</accession>
<dbReference type="OrthoDB" id="10559266at2759"/>
<reference evidence="1 2" key="1">
    <citation type="submission" date="2017-03" db="EMBL/GenBank/DDBJ databases">
        <title>Genome Survey of Euroglyphus maynei.</title>
        <authorList>
            <person name="Arlian L.G."/>
            <person name="Morgan M.S."/>
            <person name="Rider S.D."/>
        </authorList>
    </citation>
    <scope>NUCLEOTIDE SEQUENCE [LARGE SCALE GENOMIC DNA]</scope>
    <source>
        <strain evidence="1">Arlian Lab</strain>
        <tissue evidence="1">Whole body</tissue>
    </source>
</reference>
<proteinExistence type="predicted"/>
<feature type="non-terminal residue" evidence="1">
    <location>
        <position position="1"/>
    </location>
</feature>
<comment type="caution">
    <text evidence="1">The sequence shown here is derived from an EMBL/GenBank/DDBJ whole genome shotgun (WGS) entry which is preliminary data.</text>
</comment>
<dbReference type="EMBL" id="MUJZ01000334">
    <property type="protein sequence ID" value="OTF84171.1"/>
    <property type="molecule type" value="Genomic_DNA"/>
</dbReference>
<feature type="non-terminal residue" evidence="1">
    <location>
        <position position="265"/>
    </location>
</feature>
<evidence type="ECO:0000313" key="2">
    <source>
        <dbReference type="Proteomes" id="UP000194236"/>
    </source>
</evidence>
<dbReference type="AlphaFoldDB" id="A0A1Y3BT91"/>
<dbReference type="Proteomes" id="UP000194236">
    <property type="component" value="Unassembled WGS sequence"/>
</dbReference>
<protein>
    <submittedName>
        <fullName evidence="1">Uncharacterized protein</fullName>
    </submittedName>
</protein>
<keyword evidence="2" id="KW-1185">Reference proteome</keyword>
<organism evidence="1 2">
    <name type="scientific">Euroglyphus maynei</name>
    <name type="common">Mayne's house dust mite</name>
    <dbReference type="NCBI Taxonomy" id="6958"/>
    <lineage>
        <taxon>Eukaryota</taxon>
        <taxon>Metazoa</taxon>
        <taxon>Ecdysozoa</taxon>
        <taxon>Arthropoda</taxon>
        <taxon>Chelicerata</taxon>
        <taxon>Arachnida</taxon>
        <taxon>Acari</taxon>
        <taxon>Acariformes</taxon>
        <taxon>Sarcoptiformes</taxon>
        <taxon>Astigmata</taxon>
        <taxon>Psoroptidia</taxon>
        <taxon>Analgoidea</taxon>
        <taxon>Pyroglyphidae</taxon>
        <taxon>Pyroglyphinae</taxon>
        <taxon>Euroglyphus</taxon>
    </lineage>
</organism>
<evidence type="ECO:0000313" key="1">
    <source>
        <dbReference type="EMBL" id="OTF84171.1"/>
    </source>
</evidence>
<gene>
    <name evidence="1" type="ORF">BLA29_009816</name>
</gene>